<name>A0AAW6TYY0_9BACT</name>
<keyword evidence="1" id="KW-0732">Signal</keyword>
<sequence length="517" mass="57830">MKLHGLLTTFLVLSTLATAVLVGSCDNEGPESPVAVARRPRITPDYAGIVIPPNVAPLNFTIDEPGERYVVKIYSASGEPTEVVTRTGEIVIPEKRWKDLLAANAGGELSVDVYVKTEDGQWNRYETITNRIAEETIDSHLVYRFMTPSSYFPKPMQIRQRNIESFDEEVLLDTRSYGNGCANCHSFAGNRPDRMLIGIRSTTFPSATVYAHDGRVEKIGAKFGYTAWHPSGRIVTYSINDVRQFFHTAQKEIHDVVDLDSLIVYHDVEKNETRTTPALSDKARLETYPAWTPEGRYLYFCSAPLLWTDMETVPPRRYDEVQYDLMRIGYDVETDTWGALETVLSAKDTGLSILLPRVSPDGRFLLFCMSRYGCFPVYQPTSDLYMMDLSSGTYWKTSTNSDYAESWHSWSSNSRWIVFSSKRQGGLFTRPFISYVDEGGKTCKPFVLPQRRPSSYASCYHVYSVPELIAGPVTVDSAALLEAVVSPTSVSVVNSITGATPKTGDTQAYPVGRSSVQ</sequence>
<gene>
    <name evidence="2" type="ORF">QJ522_17735</name>
</gene>
<reference evidence="2" key="1">
    <citation type="submission" date="2023-05" db="EMBL/GenBank/DDBJ databases">
        <title>Anaerotaeda fermentans gen. nov., sp. nov., a novel anaerobic planctomycete of the new family within the order Sedimentisphaerales isolated from Taman Peninsula, Russia.</title>
        <authorList>
            <person name="Khomyakova M.A."/>
            <person name="Merkel A.Y."/>
            <person name="Slobodkin A.I."/>
        </authorList>
    </citation>
    <scope>NUCLEOTIDE SEQUENCE</scope>
    <source>
        <strain evidence="2">M17dextr</strain>
    </source>
</reference>
<organism evidence="2 3">
    <name type="scientific">Anaerobaca lacustris</name>
    <dbReference type="NCBI Taxonomy" id="3044600"/>
    <lineage>
        <taxon>Bacteria</taxon>
        <taxon>Pseudomonadati</taxon>
        <taxon>Planctomycetota</taxon>
        <taxon>Phycisphaerae</taxon>
        <taxon>Sedimentisphaerales</taxon>
        <taxon>Anaerobacaceae</taxon>
        <taxon>Anaerobaca</taxon>
    </lineage>
</organism>
<dbReference type="Gene3D" id="2.120.10.30">
    <property type="entry name" value="TolB, C-terminal domain"/>
    <property type="match status" value="1"/>
</dbReference>
<evidence type="ECO:0000313" key="3">
    <source>
        <dbReference type="Proteomes" id="UP001431776"/>
    </source>
</evidence>
<comment type="caution">
    <text evidence="2">The sequence shown here is derived from an EMBL/GenBank/DDBJ whole genome shotgun (WGS) entry which is preliminary data.</text>
</comment>
<dbReference type="RefSeq" id="WP_349246315.1">
    <property type="nucleotide sequence ID" value="NZ_JASCXX010000026.1"/>
</dbReference>
<protein>
    <submittedName>
        <fullName evidence="2">Uncharacterized protein</fullName>
    </submittedName>
</protein>
<feature type="chain" id="PRO_5043823770" evidence="1">
    <location>
        <begin position="20"/>
        <end position="517"/>
    </location>
</feature>
<dbReference type="Proteomes" id="UP001431776">
    <property type="component" value="Unassembled WGS sequence"/>
</dbReference>
<evidence type="ECO:0000256" key="1">
    <source>
        <dbReference type="SAM" id="SignalP"/>
    </source>
</evidence>
<evidence type="ECO:0000313" key="2">
    <source>
        <dbReference type="EMBL" id="MDI6450906.1"/>
    </source>
</evidence>
<dbReference type="EMBL" id="JASCXX010000026">
    <property type="protein sequence ID" value="MDI6450906.1"/>
    <property type="molecule type" value="Genomic_DNA"/>
</dbReference>
<accession>A0AAW6TYY0</accession>
<dbReference type="InterPro" id="IPR011659">
    <property type="entry name" value="WD40"/>
</dbReference>
<proteinExistence type="predicted"/>
<dbReference type="Pfam" id="PF07676">
    <property type="entry name" value="PD40"/>
    <property type="match status" value="3"/>
</dbReference>
<dbReference type="InterPro" id="IPR011042">
    <property type="entry name" value="6-blade_b-propeller_TolB-like"/>
</dbReference>
<dbReference type="AlphaFoldDB" id="A0AAW6TYY0"/>
<dbReference type="PROSITE" id="PS51257">
    <property type="entry name" value="PROKAR_LIPOPROTEIN"/>
    <property type="match status" value="1"/>
</dbReference>
<keyword evidence="3" id="KW-1185">Reference proteome</keyword>
<feature type="signal peptide" evidence="1">
    <location>
        <begin position="1"/>
        <end position="19"/>
    </location>
</feature>
<dbReference type="SUPFAM" id="SSF82171">
    <property type="entry name" value="DPP6 N-terminal domain-like"/>
    <property type="match status" value="1"/>
</dbReference>